<accession>A0ABQ0C760</accession>
<dbReference type="NCBIfam" id="NF033749">
    <property type="entry name" value="bact_hemeryth"/>
    <property type="match status" value="1"/>
</dbReference>
<feature type="domain" description="Hemerythrin-like" evidence="5">
    <location>
        <begin position="19"/>
        <end position="133"/>
    </location>
</feature>
<dbReference type="PANTHER" id="PTHR37164:SF1">
    <property type="entry name" value="BACTERIOHEMERYTHRIN"/>
    <property type="match status" value="1"/>
</dbReference>
<reference evidence="6 7" key="2">
    <citation type="submission" date="2024-09" db="EMBL/GenBank/DDBJ databases">
        <title>Draft genome sequence of Candidatus Magnetaquicoccaceae bacterium FCR-1.</title>
        <authorList>
            <person name="Shimoshige H."/>
            <person name="Shimamura S."/>
            <person name="Taoka A."/>
            <person name="Kobayashi H."/>
            <person name="Maekawa T."/>
        </authorList>
    </citation>
    <scope>NUCLEOTIDE SEQUENCE [LARGE SCALE GENOMIC DNA]</scope>
    <source>
        <strain evidence="6 7">FCR-1</strain>
    </source>
</reference>
<dbReference type="SUPFAM" id="SSF47188">
    <property type="entry name" value="Hemerythrin-like"/>
    <property type="match status" value="1"/>
</dbReference>
<name>A0ABQ0C760_9PROT</name>
<evidence type="ECO:0000256" key="2">
    <source>
        <dbReference type="ARBA" id="ARBA00022621"/>
    </source>
</evidence>
<dbReference type="CDD" id="cd12107">
    <property type="entry name" value="Hemerythrin"/>
    <property type="match status" value="1"/>
</dbReference>
<dbReference type="PANTHER" id="PTHR37164">
    <property type="entry name" value="BACTERIOHEMERYTHRIN"/>
    <property type="match status" value="1"/>
</dbReference>
<evidence type="ECO:0000256" key="3">
    <source>
        <dbReference type="ARBA" id="ARBA00022723"/>
    </source>
</evidence>
<dbReference type="EMBL" id="BAAFGK010000004">
    <property type="protein sequence ID" value="GAB0056712.1"/>
    <property type="molecule type" value="Genomic_DNA"/>
</dbReference>
<dbReference type="Proteomes" id="UP001628193">
    <property type="component" value="Unassembled WGS sequence"/>
</dbReference>
<dbReference type="InterPro" id="IPR035938">
    <property type="entry name" value="Hemerythrin-like_sf"/>
</dbReference>
<dbReference type="RefSeq" id="WP_420904432.1">
    <property type="nucleotide sequence ID" value="NZ_BAAFGK010000004.1"/>
</dbReference>
<dbReference type="Gene3D" id="1.20.120.50">
    <property type="entry name" value="Hemerythrin-like"/>
    <property type="match status" value="1"/>
</dbReference>
<dbReference type="Pfam" id="PF01814">
    <property type="entry name" value="Hemerythrin"/>
    <property type="match status" value="1"/>
</dbReference>
<comment type="caution">
    <text evidence="6">The sequence shown here is derived from an EMBL/GenBank/DDBJ whole genome shotgun (WGS) entry which is preliminary data.</text>
</comment>
<evidence type="ECO:0000256" key="1">
    <source>
        <dbReference type="ARBA" id="ARBA00010587"/>
    </source>
</evidence>
<evidence type="ECO:0000313" key="7">
    <source>
        <dbReference type="Proteomes" id="UP001628193"/>
    </source>
</evidence>
<dbReference type="InterPro" id="IPR012827">
    <property type="entry name" value="Hemerythrin_metal-bd"/>
</dbReference>
<gene>
    <name evidence="6" type="ORF">SIID45300_01023</name>
</gene>
<organism evidence="6 7">
    <name type="scientific">Candidatus Magnetaquiglobus chichijimensis</name>
    <dbReference type="NCBI Taxonomy" id="3141448"/>
    <lineage>
        <taxon>Bacteria</taxon>
        <taxon>Pseudomonadati</taxon>
        <taxon>Pseudomonadota</taxon>
        <taxon>Magnetococcia</taxon>
        <taxon>Magnetococcales</taxon>
        <taxon>Candidatus Magnetaquicoccaceae</taxon>
        <taxon>Candidatus Magnetaquiglobus</taxon>
    </lineage>
</organism>
<keyword evidence="2" id="KW-0813">Transport</keyword>
<evidence type="ECO:0000256" key="4">
    <source>
        <dbReference type="ARBA" id="ARBA00023004"/>
    </source>
</evidence>
<keyword evidence="7" id="KW-1185">Reference proteome</keyword>
<protein>
    <submittedName>
        <fullName evidence="6">Bacteriohemerythrin</fullName>
    </submittedName>
</protein>
<dbReference type="NCBIfam" id="TIGR02481">
    <property type="entry name" value="hemeryth_dom"/>
    <property type="match status" value="1"/>
</dbReference>
<keyword evidence="2" id="KW-0561">Oxygen transport</keyword>
<keyword evidence="3" id="KW-0479">Metal-binding</keyword>
<dbReference type="InterPro" id="IPR012312">
    <property type="entry name" value="Hemerythrin-like"/>
</dbReference>
<proteinExistence type="inferred from homology"/>
<keyword evidence="4" id="KW-0408">Iron</keyword>
<comment type="similarity">
    <text evidence="1">Belongs to the hemerythrin family.</text>
</comment>
<dbReference type="InterPro" id="IPR016131">
    <property type="entry name" value="Haemerythrin_Fe_BS"/>
</dbReference>
<dbReference type="PROSITE" id="PS00550">
    <property type="entry name" value="HEMERYTHRINS"/>
    <property type="match status" value="1"/>
</dbReference>
<evidence type="ECO:0000259" key="5">
    <source>
        <dbReference type="Pfam" id="PF01814"/>
    </source>
</evidence>
<reference evidence="6 7" key="1">
    <citation type="submission" date="2024-05" db="EMBL/GenBank/DDBJ databases">
        <authorList>
            <consortium name="Candidatus Magnetaquicoccaceae bacterium FCR-1 genome sequencing consortium"/>
            <person name="Shimoshige H."/>
            <person name="Shimamura S."/>
            <person name="Taoka A."/>
            <person name="Kobayashi H."/>
            <person name="Maekawa T."/>
        </authorList>
    </citation>
    <scope>NUCLEOTIDE SEQUENCE [LARGE SCALE GENOMIC DNA]</scope>
    <source>
        <strain evidence="6 7">FCR-1</strain>
    </source>
</reference>
<sequence length="153" mass="17811">MENRLSFMPAQYRLGCSSIDTQHELIFAIYHELLRSLDQGEDGYDLATVFLCLNGYTATHFKHEEIFMRSTGFPGMEDHLHEHRSLFKQVGLFRERFANADSAQAERAIAREVASFLLTWLEHHIAEVDRELCAYLLLYAQEFPEHFDSTHSL</sequence>
<evidence type="ECO:0000313" key="6">
    <source>
        <dbReference type="EMBL" id="GAB0056712.1"/>
    </source>
</evidence>
<dbReference type="InterPro" id="IPR050669">
    <property type="entry name" value="Hemerythrin"/>
</dbReference>